<accession>A0ABD5W3I5</accession>
<comment type="caution">
    <text evidence="1">The sequence shown here is derived from an EMBL/GenBank/DDBJ whole genome shotgun (WGS) entry which is preliminary data.</text>
</comment>
<protein>
    <submittedName>
        <fullName evidence="1">Uncharacterized protein</fullName>
    </submittedName>
</protein>
<sequence>MGGQPRQSQRFTFADAVDVPATLETCHIQFLDINPSRAIVIYSDAIFDVDSGETPLSAATTVEITMFEPPDDVDSADRETLAALIEDLSDRLASVSGTTATRQE</sequence>
<dbReference type="EMBL" id="JBHSZI010000006">
    <property type="protein sequence ID" value="MFC7060110.1"/>
    <property type="molecule type" value="Genomic_DNA"/>
</dbReference>
<gene>
    <name evidence="1" type="ORF">ACFQQG_20275</name>
</gene>
<reference evidence="1 2" key="1">
    <citation type="journal article" date="2019" name="Int. J. Syst. Evol. Microbiol.">
        <title>The Global Catalogue of Microorganisms (GCM) 10K type strain sequencing project: providing services to taxonomists for standard genome sequencing and annotation.</title>
        <authorList>
            <consortium name="The Broad Institute Genomics Platform"/>
            <consortium name="The Broad Institute Genome Sequencing Center for Infectious Disease"/>
            <person name="Wu L."/>
            <person name="Ma J."/>
        </authorList>
    </citation>
    <scope>NUCLEOTIDE SEQUENCE [LARGE SCALE GENOMIC DNA]</scope>
    <source>
        <strain evidence="1 2">JCM 30072</strain>
    </source>
</reference>
<dbReference type="GeneID" id="76632061"/>
<dbReference type="RefSeq" id="WP_267164305.1">
    <property type="nucleotide sequence ID" value="NZ_CP112973.1"/>
</dbReference>
<keyword evidence="2" id="KW-1185">Reference proteome</keyword>
<evidence type="ECO:0000313" key="1">
    <source>
        <dbReference type="EMBL" id="MFC7060110.1"/>
    </source>
</evidence>
<proteinExistence type="predicted"/>
<evidence type="ECO:0000313" key="2">
    <source>
        <dbReference type="Proteomes" id="UP001596445"/>
    </source>
</evidence>
<dbReference type="AlphaFoldDB" id="A0ABD5W3I5"/>
<organism evidence="1 2">
    <name type="scientific">Halovenus salina</name>
    <dbReference type="NCBI Taxonomy" id="1510225"/>
    <lineage>
        <taxon>Archaea</taxon>
        <taxon>Methanobacteriati</taxon>
        <taxon>Methanobacteriota</taxon>
        <taxon>Stenosarchaea group</taxon>
        <taxon>Halobacteria</taxon>
        <taxon>Halobacteriales</taxon>
        <taxon>Haloarculaceae</taxon>
        <taxon>Halovenus</taxon>
    </lineage>
</organism>
<name>A0ABD5W3I5_9EURY</name>
<dbReference type="Proteomes" id="UP001596445">
    <property type="component" value="Unassembled WGS sequence"/>
</dbReference>